<dbReference type="PANTHER" id="PTHR43613:SF1">
    <property type="entry name" value="ABC TRANSPORTER, ATP-BINDING PROTEIN"/>
    <property type="match status" value="1"/>
</dbReference>
<sequence length="312" mass="33036">MAVTDPVATVDGVRKSFGEEGVLEDVDLTVEDGELLVLMGPNGVGKSVLLSCLAGSERPSAGSVDVFGEPATARADTTSFLLQDALALEKLTGRETIHFYRRLHPAFTDDWRTHVERLGLAGDLDKSVADYSGGMVRKLELAIAASIDVPLYLFDEPTAALDLSTIPAVHELFREKQAAGKTIVVASHRPMTADIADRIAFLADGRIVATGTPDELLASVPPVLETGASNASALRAVVDGEPFAVAGTIRGFVPEQYEDAVTGDSGRGLDELAATSGIDRTMLAIIEPTYTDLFTYYTNGPGPSTPTSTERQ</sequence>
<dbReference type="GO" id="GO:0016887">
    <property type="term" value="F:ATP hydrolysis activity"/>
    <property type="evidence" value="ECO:0007669"/>
    <property type="project" value="InterPro"/>
</dbReference>
<dbReference type="SMART" id="SM00382">
    <property type="entry name" value="AAA"/>
    <property type="match status" value="1"/>
</dbReference>
<protein>
    <submittedName>
        <fullName evidence="4">ABC transporter ATP-binding protein</fullName>
    </submittedName>
</protein>
<dbReference type="Pfam" id="PF00005">
    <property type="entry name" value="ABC_tran"/>
    <property type="match status" value="1"/>
</dbReference>
<dbReference type="InterPro" id="IPR003439">
    <property type="entry name" value="ABC_transporter-like_ATP-bd"/>
</dbReference>
<accession>A0A7D6CPD0</accession>
<proteinExistence type="predicted"/>
<evidence type="ECO:0000313" key="5">
    <source>
        <dbReference type="Proteomes" id="UP000510869"/>
    </source>
</evidence>
<dbReference type="InterPro" id="IPR027417">
    <property type="entry name" value="P-loop_NTPase"/>
</dbReference>
<dbReference type="AlphaFoldDB" id="A0A7D6CPD0"/>
<keyword evidence="2 4" id="KW-0067">ATP-binding</keyword>
<name>A0A7D6CPD0_9EURY</name>
<dbReference type="Gene3D" id="3.40.50.300">
    <property type="entry name" value="P-loop containing nucleotide triphosphate hydrolases"/>
    <property type="match status" value="1"/>
</dbReference>
<dbReference type="PROSITE" id="PS50893">
    <property type="entry name" value="ABC_TRANSPORTER_2"/>
    <property type="match status" value="1"/>
</dbReference>
<organism evidence="4 5">
    <name type="scientific">Natrinema zhouii</name>
    <dbReference type="NCBI Taxonomy" id="1710539"/>
    <lineage>
        <taxon>Archaea</taxon>
        <taxon>Methanobacteriati</taxon>
        <taxon>Methanobacteriota</taxon>
        <taxon>Stenosarchaea group</taxon>
        <taxon>Halobacteria</taxon>
        <taxon>Halobacteriales</taxon>
        <taxon>Natrialbaceae</taxon>
        <taxon>Natrinema</taxon>
    </lineage>
</organism>
<keyword evidence="5" id="KW-1185">Reference proteome</keyword>
<feature type="domain" description="ABC transporter" evidence="3">
    <location>
        <begin position="8"/>
        <end position="229"/>
    </location>
</feature>
<dbReference type="EMBL" id="CP059154">
    <property type="protein sequence ID" value="QLK24871.1"/>
    <property type="molecule type" value="Genomic_DNA"/>
</dbReference>
<dbReference type="Proteomes" id="UP000510869">
    <property type="component" value="Chromosome"/>
</dbReference>
<dbReference type="OrthoDB" id="18492at2157"/>
<dbReference type="SUPFAM" id="SSF52540">
    <property type="entry name" value="P-loop containing nucleoside triphosphate hydrolases"/>
    <property type="match status" value="1"/>
</dbReference>
<dbReference type="PANTHER" id="PTHR43613">
    <property type="entry name" value="ABC TRANSPORTER, ATP-BINDING PROTEIN"/>
    <property type="match status" value="1"/>
</dbReference>
<gene>
    <name evidence="4" type="ORF">HYG81_12205</name>
</gene>
<evidence type="ECO:0000259" key="3">
    <source>
        <dbReference type="PROSITE" id="PS50893"/>
    </source>
</evidence>
<reference evidence="4 5" key="1">
    <citation type="submission" date="2020-07" db="EMBL/GenBank/DDBJ databases">
        <title>Natrinema (YPL30) sp. nov. and Haloterrigena xxxxxx (YPL8) sp. nov., isolated from a salt mine.</title>
        <authorList>
            <person name="Cui H."/>
        </authorList>
    </citation>
    <scope>NUCLEOTIDE SEQUENCE [LARGE SCALE GENOMIC DNA]</scope>
    <source>
        <strain evidence="4 5">YPL13</strain>
    </source>
</reference>
<keyword evidence="1" id="KW-0547">Nucleotide-binding</keyword>
<evidence type="ECO:0000256" key="1">
    <source>
        <dbReference type="ARBA" id="ARBA00022741"/>
    </source>
</evidence>
<dbReference type="InterPro" id="IPR003593">
    <property type="entry name" value="AAA+_ATPase"/>
</dbReference>
<evidence type="ECO:0000313" key="4">
    <source>
        <dbReference type="EMBL" id="QLK24871.1"/>
    </source>
</evidence>
<evidence type="ECO:0000256" key="2">
    <source>
        <dbReference type="ARBA" id="ARBA00022840"/>
    </source>
</evidence>
<dbReference type="KEGG" id="nay:HYG81_12205"/>
<dbReference type="GO" id="GO:0005524">
    <property type="term" value="F:ATP binding"/>
    <property type="evidence" value="ECO:0007669"/>
    <property type="project" value="UniProtKB-KW"/>
</dbReference>